<evidence type="ECO:0000313" key="2">
    <source>
        <dbReference type="Proteomes" id="UP001529510"/>
    </source>
</evidence>
<dbReference type="EMBL" id="JAMKFB020000011">
    <property type="protein sequence ID" value="KAL0181244.1"/>
    <property type="molecule type" value="Genomic_DNA"/>
</dbReference>
<evidence type="ECO:0000313" key="1">
    <source>
        <dbReference type="EMBL" id="KAL0181244.1"/>
    </source>
</evidence>
<gene>
    <name evidence="1" type="ORF">M9458_023650</name>
</gene>
<sequence length="77" mass="8881">MTGREFMIGFLGCDMAVREFMIGLRGCDMTGREFIIGFLGCGMMGREFMGGRHPHGRIYSICGHLWRHRHRFLGRRG</sequence>
<accession>A0ABD0Q4S7</accession>
<comment type="caution">
    <text evidence="1">The sequence shown here is derived from an EMBL/GenBank/DDBJ whole genome shotgun (WGS) entry which is preliminary data.</text>
</comment>
<dbReference type="Proteomes" id="UP001529510">
    <property type="component" value="Unassembled WGS sequence"/>
</dbReference>
<name>A0ABD0Q4S7_CIRMR</name>
<dbReference type="AlphaFoldDB" id="A0ABD0Q4S7"/>
<reference evidence="1 2" key="1">
    <citation type="submission" date="2024-05" db="EMBL/GenBank/DDBJ databases">
        <title>Genome sequencing and assembly of Indian major carp, Cirrhinus mrigala (Hamilton, 1822).</title>
        <authorList>
            <person name="Mohindra V."/>
            <person name="Chowdhury L.M."/>
            <person name="Lal K."/>
            <person name="Jena J.K."/>
        </authorList>
    </citation>
    <scope>NUCLEOTIDE SEQUENCE [LARGE SCALE GENOMIC DNA]</scope>
    <source>
        <strain evidence="1">CM1030</strain>
        <tissue evidence="1">Blood</tissue>
    </source>
</reference>
<protein>
    <submittedName>
        <fullName evidence="1">Uncharacterized protein</fullName>
    </submittedName>
</protein>
<organism evidence="1 2">
    <name type="scientific">Cirrhinus mrigala</name>
    <name type="common">Mrigala</name>
    <dbReference type="NCBI Taxonomy" id="683832"/>
    <lineage>
        <taxon>Eukaryota</taxon>
        <taxon>Metazoa</taxon>
        <taxon>Chordata</taxon>
        <taxon>Craniata</taxon>
        <taxon>Vertebrata</taxon>
        <taxon>Euteleostomi</taxon>
        <taxon>Actinopterygii</taxon>
        <taxon>Neopterygii</taxon>
        <taxon>Teleostei</taxon>
        <taxon>Ostariophysi</taxon>
        <taxon>Cypriniformes</taxon>
        <taxon>Cyprinidae</taxon>
        <taxon>Labeoninae</taxon>
        <taxon>Labeonini</taxon>
        <taxon>Cirrhinus</taxon>
    </lineage>
</organism>
<keyword evidence="2" id="KW-1185">Reference proteome</keyword>
<feature type="non-terminal residue" evidence="1">
    <location>
        <position position="77"/>
    </location>
</feature>
<proteinExistence type="predicted"/>